<protein>
    <submittedName>
        <fullName evidence="6">LLM class flavin-dependent oxidoreductase</fullName>
    </submittedName>
</protein>
<name>A0ABW4KH63_9BACI</name>
<dbReference type="Pfam" id="PF00296">
    <property type="entry name" value="Bac_luciferase"/>
    <property type="match status" value="1"/>
</dbReference>
<dbReference type="InterPro" id="IPR036661">
    <property type="entry name" value="Luciferase-like_sf"/>
</dbReference>
<evidence type="ECO:0000313" key="7">
    <source>
        <dbReference type="Proteomes" id="UP001597301"/>
    </source>
</evidence>
<organism evidence="6 7">
    <name type="scientific">Siminovitchia sediminis</name>
    <dbReference type="NCBI Taxonomy" id="1274353"/>
    <lineage>
        <taxon>Bacteria</taxon>
        <taxon>Bacillati</taxon>
        <taxon>Bacillota</taxon>
        <taxon>Bacilli</taxon>
        <taxon>Bacillales</taxon>
        <taxon>Bacillaceae</taxon>
        <taxon>Siminovitchia</taxon>
    </lineage>
</organism>
<dbReference type="SUPFAM" id="SSF51679">
    <property type="entry name" value="Bacterial luciferase-like"/>
    <property type="match status" value="1"/>
</dbReference>
<feature type="domain" description="Luciferase-like" evidence="5">
    <location>
        <begin position="3"/>
        <end position="57"/>
    </location>
</feature>
<dbReference type="InterPro" id="IPR011251">
    <property type="entry name" value="Luciferase-like_dom"/>
</dbReference>
<proteinExistence type="predicted"/>
<evidence type="ECO:0000259" key="5">
    <source>
        <dbReference type="Pfam" id="PF00296"/>
    </source>
</evidence>
<dbReference type="RefSeq" id="WP_380773189.1">
    <property type="nucleotide sequence ID" value="NZ_JBHUEO010000015.1"/>
</dbReference>
<sequence length="60" mass="6865">MNDPMMLVSAMAHATEHLGFGITCSTTYEHPYTFTRRMPTLDHLTKGRMAWNIVTSYLES</sequence>
<evidence type="ECO:0000256" key="2">
    <source>
        <dbReference type="ARBA" id="ARBA00022643"/>
    </source>
</evidence>
<gene>
    <name evidence="6" type="ORF">ACFSCZ_07330</name>
</gene>
<keyword evidence="2" id="KW-0288">FMN</keyword>
<dbReference type="InterPro" id="IPR051260">
    <property type="entry name" value="Diverse_substr_monoxygenases"/>
</dbReference>
<evidence type="ECO:0000256" key="1">
    <source>
        <dbReference type="ARBA" id="ARBA00022630"/>
    </source>
</evidence>
<comment type="caution">
    <text evidence="6">The sequence shown here is derived from an EMBL/GenBank/DDBJ whole genome shotgun (WGS) entry which is preliminary data.</text>
</comment>
<accession>A0ABW4KH63</accession>
<keyword evidence="4" id="KW-0503">Monooxygenase</keyword>
<dbReference type="Proteomes" id="UP001597301">
    <property type="component" value="Unassembled WGS sequence"/>
</dbReference>
<evidence type="ECO:0000313" key="6">
    <source>
        <dbReference type="EMBL" id="MFD1706566.1"/>
    </source>
</evidence>
<dbReference type="Gene3D" id="3.20.20.30">
    <property type="entry name" value="Luciferase-like domain"/>
    <property type="match status" value="1"/>
</dbReference>
<evidence type="ECO:0000256" key="4">
    <source>
        <dbReference type="ARBA" id="ARBA00023033"/>
    </source>
</evidence>
<dbReference type="PANTHER" id="PTHR30011:SF16">
    <property type="entry name" value="C2H2 FINGER DOMAIN TRANSCRIPTION FACTOR (EUROFUNG)-RELATED"/>
    <property type="match status" value="1"/>
</dbReference>
<dbReference type="EMBL" id="JBHUEO010000015">
    <property type="protein sequence ID" value="MFD1706566.1"/>
    <property type="molecule type" value="Genomic_DNA"/>
</dbReference>
<dbReference type="PANTHER" id="PTHR30011">
    <property type="entry name" value="ALKANESULFONATE MONOOXYGENASE-RELATED"/>
    <property type="match status" value="1"/>
</dbReference>
<keyword evidence="3" id="KW-0560">Oxidoreductase</keyword>
<keyword evidence="7" id="KW-1185">Reference proteome</keyword>
<reference evidence="7" key="1">
    <citation type="journal article" date="2019" name="Int. J. Syst. Evol. Microbiol.">
        <title>The Global Catalogue of Microorganisms (GCM) 10K type strain sequencing project: providing services to taxonomists for standard genome sequencing and annotation.</title>
        <authorList>
            <consortium name="The Broad Institute Genomics Platform"/>
            <consortium name="The Broad Institute Genome Sequencing Center for Infectious Disease"/>
            <person name="Wu L."/>
            <person name="Ma J."/>
        </authorList>
    </citation>
    <scope>NUCLEOTIDE SEQUENCE [LARGE SCALE GENOMIC DNA]</scope>
    <source>
        <strain evidence="7">CGMCC 1.12295</strain>
    </source>
</reference>
<keyword evidence="1" id="KW-0285">Flavoprotein</keyword>
<evidence type="ECO:0000256" key="3">
    <source>
        <dbReference type="ARBA" id="ARBA00023002"/>
    </source>
</evidence>